<accession>A0A951UD07</accession>
<dbReference type="PANTHER" id="PTHR13696">
    <property type="entry name" value="P-LOOP CONTAINING NUCLEOSIDE TRIPHOSPHATE HYDROLASE"/>
    <property type="match status" value="1"/>
</dbReference>
<proteinExistence type="predicted"/>
<dbReference type="Gene3D" id="3.40.50.300">
    <property type="entry name" value="P-loop containing nucleotide triphosphate hydrolases"/>
    <property type="match status" value="1"/>
</dbReference>
<gene>
    <name evidence="2" type="ORF">KME25_30950</name>
</gene>
<name>A0A951UD07_9CYAN</name>
<comment type="caution">
    <text evidence="2">The sequence shown here is derived from an EMBL/GenBank/DDBJ whole genome shotgun (WGS) entry which is preliminary data.</text>
</comment>
<dbReference type="InterPro" id="IPR050678">
    <property type="entry name" value="DNA_Partitioning_ATPase"/>
</dbReference>
<dbReference type="Proteomes" id="UP000753908">
    <property type="component" value="Unassembled WGS sequence"/>
</dbReference>
<protein>
    <submittedName>
        <fullName evidence="2">ParA family protein</fullName>
    </submittedName>
</protein>
<feature type="domain" description="CobQ/CobB/MinD/ParA nucleotide binding" evidence="1">
    <location>
        <begin position="3"/>
        <end position="171"/>
    </location>
</feature>
<dbReference type="Pfam" id="PF01656">
    <property type="entry name" value="CbiA"/>
    <property type="match status" value="1"/>
</dbReference>
<reference evidence="2" key="2">
    <citation type="journal article" date="2022" name="Microbiol. Resour. Announc.">
        <title>Metagenome Sequencing to Explore Phylogenomics of Terrestrial Cyanobacteria.</title>
        <authorList>
            <person name="Ward R.D."/>
            <person name="Stajich J.E."/>
            <person name="Johansen J.R."/>
            <person name="Huntemann M."/>
            <person name="Clum A."/>
            <person name="Foster B."/>
            <person name="Foster B."/>
            <person name="Roux S."/>
            <person name="Palaniappan K."/>
            <person name="Varghese N."/>
            <person name="Mukherjee S."/>
            <person name="Reddy T.B.K."/>
            <person name="Daum C."/>
            <person name="Copeland A."/>
            <person name="Chen I.A."/>
            <person name="Ivanova N.N."/>
            <person name="Kyrpides N.C."/>
            <person name="Shapiro N."/>
            <person name="Eloe-Fadrosh E.A."/>
            <person name="Pietrasiak N."/>
        </authorList>
    </citation>
    <scope>NUCLEOTIDE SEQUENCE</scope>
    <source>
        <strain evidence="2">CPER-KK1</strain>
    </source>
</reference>
<dbReference type="CDD" id="cd02042">
    <property type="entry name" value="ParAB_family"/>
    <property type="match status" value="1"/>
</dbReference>
<dbReference type="SUPFAM" id="SSF52540">
    <property type="entry name" value="P-loop containing nucleoside triphosphate hydrolases"/>
    <property type="match status" value="1"/>
</dbReference>
<dbReference type="EMBL" id="JAHHIF010000071">
    <property type="protein sequence ID" value="MBW4548790.1"/>
    <property type="molecule type" value="Genomic_DNA"/>
</dbReference>
<dbReference type="PANTHER" id="PTHR13696:SF96">
    <property type="entry name" value="COBQ_COBB_MIND_PARA NUCLEOTIDE BINDING DOMAIN-CONTAINING PROTEIN"/>
    <property type="match status" value="1"/>
</dbReference>
<dbReference type="InterPro" id="IPR002586">
    <property type="entry name" value="CobQ/CobB/MinD/ParA_Nub-bd_dom"/>
</dbReference>
<reference evidence="2" key="1">
    <citation type="submission" date="2021-05" db="EMBL/GenBank/DDBJ databases">
        <authorList>
            <person name="Pietrasiak N."/>
            <person name="Ward R."/>
            <person name="Stajich J.E."/>
            <person name="Kurbessoian T."/>
        </authorList>
    </citation>
    <scope>NUCLEOTIDE SEQUENCE</scope>
    <source>
        <strain evidence="2">CPER-KK1</strain>
    </source>
</reference>
<dbReference type="InterPro" id="IPR027417">
    <property type="entry name" value="P-loop_NTPase"/>
</dbReference>
<evidence type="ECO:0000259" key="1">
    <source>
        <dbReference type="Pfam" id="PF01656"/>
    </source>
</evidence>
<dbReference type="AlphaFoldDB" id="A0A951UD07"/>
<evidence type="ECO:0000313" key="3">
    <source>
        <dbReference type="Proteomes" id="UP000753908"/>
    </source>
</evidence>
<dbReference type="PIRSF" id="PIRSF009320">
    <property type="entry name" value="Nuc_binding_HP_1000"/>
    <property type="match status" value="1"/>
</dbReference>
<evidence type="ECO:0000313" key="2">
    <source>
        <dbReference type="EMBL" id="MBW4548790.1"/>
    </source>
</evidence>
<organism evidence="2 3">
    <name type="scientific">Symplocastrum torsivum CPER-KK1</name>
    <dbReference type="NCBI Taxonomy" id="450513"/>
    <lineage>
        <taxon>Bacteria</taxon>
        <taxon>Bacillati</taxon>
        <taxon>Cyanobacteriota</taxon>
        <taxon>Cyanophyceae</taxon>
        <taxon>Oscillatoriophycideae</taxon>
        <taxon>Oscillatoriales</taxon>
        <taxon>Microcoleaceae</taxon>
        <taxon>Symplocastrum</taxon>
    </lineage>
</organism>
<sequence>MLITVAGFKGGVGKTTSAVHLACYFASIGKTLLVDGDPNRSATGWSKRGHLPFKVVDLMQAALYSPSYEHIVIDTAARPDRDDLEALADGCNLLVLPTTPDALAIDALMQTVDQLQTLGSDRYRILLTMVHPKPVKMAAQARVALSEVPMFKRDIRRLICYEKASLEGVPVYEVKDRMAKPAWQDYLAVGKEILS</sequence>